<evidence type="ECO:0000256" key="1">
    <source>
        <dbReference type="SAM" id="Phobius"/>
    </source>
</evidence>
<dbReference type="InterPro" id="IPR036396">
    <property type="entry name" value="Cyt_P450_sf"/>
</dbReference>
<proteinExistence type="predicted"/>
<accession>A0AAE8LYN6</accession>
<reference evidence="2" key="1">
    <citation type="submission" date="2018-03" db="EMBL/GenBank/DDBJ databases">
        <authorList>
            <person name="Guldener U."/>
        </authorList>
    </citation>
    <scope>NUCLEOTIDE SEQUENCE</scope>
</reference>
<dbReference type="GO" id="GO:0004497">
    <property type="term" value="F:monooxygenase activity"/>
    <property type="evidence" value="ECO:0007669"/>
    <property type="project" value="InterPro"/>
</dbReference>
<keyword evidence="1" id="KW-0472">Membrane</keyword>
<dbReference type="SUPFAM" id="SSF48264">
    <property type="entry name" value="Cytochrome P450"/>
    <property type="match status" value="1"/>
</dbReference>
<protein>
    <submittedName>
        <fullName evidence="2">Uncharacterized protein</fullName>
    </submittedName>
</protein>
<organism evidence="2 3">
    <name type="scientific">Fusarium torulosum</name>
    <dbReference type="NCBI Taxonomy" id="33205"/>
    <lineage>
        <taxon>Eukaryota</taxon>
        <taxon>Fungi</taxon>
        <taxon>Dikarya</taxon>
        <taxon>Ascomycota</taxon>
        <taxon>Pezizomycotina</taxon>
        <taxon>Sordariomycetes</taxon>
        <taxon>Hypocreomycetidae</taxon>
        <taxon>Hypocreales</taxon>
        <taxon>Nectriaceae</taxon>
        <taxon>Fusarium</taxon>
    </lineage>
</organism>
<keyword evidence="3" id="KW-1185">Reference proteome</keyword>
<sequence length="125" mass="13499">MVEDKGCEIYRTIFGEGIVSVQLHPAKITTNPCFRSRKSLARLPLIDDIYEASSLSGSIAVRNMQSAGDGLSKANLFSQMLAESDSQEKTNLSILSVQAETSNLIVAGLDITAVTLTYLVYAVLN</sequence>
<comment type="caution">
    <text evidence="2">The sequence shown here is derived from an EMBL/GenBank/DDBJ whole genome shotgun (WGS) entry which is preliminary data.</text>
</comment>
<dbReference type="GO" id="GO:0016705">
    <property type="term" value="F:oxidoreductase activity, acting on paired donors, with incorporation or reduction of molecular oxygen"/>
    <property type="evidence" value="ECO:0007669"/>
    <property type="project" value="InterPro"/>
</dbReference>
<gene>
    <name evidence="2" type="ORF">FTOL_00750</name>
</gene>
<name>A0AAE8LYN6_9HYPO</name>
<dbReference type="Gene3D" id="1.10.630.10">
    <property type="entry name" value="Cytochrome P450"/>
    <property type="match status" value="1"/>
</dbReference>
<feature type="transmembrane region" description="Helical" evidence="1">
    <location>
        <begin position="104"/>
        <end position="124"/>
    </location>
</feature>
<dbReference type="AlphaFoldDB" id="A0AAE8LYN6"/>
<evidence type="ECO:0000313" key="3">
    <source>
        <dbReference type="Proteomes" id="UP001187734"/>
    </source>
</evidence>
<dbReference type="GO" id="GO:0020037">
    <property type="term" value="F:heme binding"/>
    <property type="evidence" value="ECO:0007669"/>
    <property type="project" value="InterPro"/>
</dbReference>
<dbReference type="GO" id="GO:0005506">
    <property type="term" value="F:iron ion binding"/>
    <property type="evidence" value="ECO:0007669"/>
    <property type="project" value="InterPro"/>
</dbReference>
<dbReference type="Proteomes" id="UP001187734">
    <property type="component" value="Unassembled WGS sequence"/>
</dbReference>
<keyword evidence="1" id="KW-1133">Transmembrane helix</keyword>
<evidence type="ECO:0000313" key="2">
    <source>
        <dbReference type="EMBL" id="SPJ71022.1"/>
    </source>
</evidence>
<dbReference type="EMBL" id="ONZP01000026">
    <property type="protein sequence ID" value="SPJ71022.1"/>
    <property type="molecule type" value="Genomic_DNA"/>
</dbReference>
<keyword evidence="1" id="KW-0812">Transmembrane</keyword>